<dbReference type="Pfam" id="PF01740">
    <property type="entry name" value="STAS"/>
    <property type="match status" value="1"/>
</dbReference>
<evidence type="ECO:0000313" key="3">
    <source>
        <dbReference type="Proteomes" id="UP001229081"/>
    </source>
</evidence>
<name>A0AAJ1S838_9MYCO</name>
<dbReference type="Proteomes" id="UP001229081">
    <property type="component" value="Unassembled WGS sequence"/>
</dbReference>
<dbReference type="EMBL" id="JAUFSA010000004">
    <property type="protein sequence ID" value="MDP7739301.1"/>
    <property type="molecule type" value="Genomic_DNA"/>
</dbReference>
<dbReference type="AlphaFoldDB" id="A0AAJ1S838"/>
<dbReference type="CDD" id="cd07043">
    <property type="entry name" value="STAS_anti-anti-sigma_factors"/>
    <property type="match status" value="1"/>
</dbReference>
<dbReference type="PANTHER" id="PTHR33495:SF13">
    <property type="entry name" value="ANTI-SIGMA-F FACTOR ANTAGONIST RSFB"/>
    <property type="match status" value="1"/>
</dbReference>
<protein>
    <submittedName>
        <fullName evidence="2">STAS domain-containing protein</fullName>
    </submittedName>
</protein>
<dbReference type="Gene3D" id="3.30.750.24">
    <property type="entry name" value="STAS domain"/>
    <property type="match status" value="1"/>
</dbReference>
<evidence type="ECO:0000259" key="1">
    <source>
        <dbReference type="PROSITE" id="PS50801"/>
    </source>
</evidence>
<proteinExistence type="predicted"/>
<comment type="caution">
    <text evidence="2">The sequence shown here is derived from an EMBL/GenBank/DDBJ whole genome shotgun (WGS) entry which is preliminary data.</text>
</comment>
<dbReference type="RefSeq" id="WP_133437182.1">
    <property type="nucleotide sequence ID" value="NZ_JAUFSA010000004.1"/>
</dbReference>
<dbReference type="PANTHER" id="PTHR33495">
    <property type="entry name" value="ANTI-SIGMA FACTOR ANTAGONIST TM_1081-RELATED-RELATED"/>
    <property type="match status" value="1"/>
</dbReference>
<organism evidence="2 3">
    <name type="scientific">Mycobacterium paragordonae</name>
    <dbReference type="NCBI Taxonomy" id="1389713"/>
    <lineage>
        <taxon>Bacteria</taxon>
        <taxon>Bacillati</taxon>
        <taxon>Actinomycetota</taxon>
        <taxon>Actinomycetes</taxon>
        <taxon>Mycobacteriales</taxon>
        <taxon>Mycobacteriaceae</taxon>
        <taxon>Mycobacterium</taxon>
    </lineage>
</organism>
<reference evidence="2" key="1">
    <citation type="submission" date="2023-06" db="EMBL/GenBank/DDBJ databases">
        <title>Identification of two novel mycobacterium reveal diversities and complexities of Mycobacterium gordonae clade.</title>
        <authorList>
            <person name="Matsumoto Y."/>
            <person name="Nakamura S."/>
            <person name="Motooka D."/>
            <person name="Fukushima K."/>
        </authorList>
    </citation>
    <scope>NUCLEOTIDE SEQUENCE</scope>
    <source>
        <strain evidence="2">TY812</strain>
    </source>
</reference>
<sequence length="131" mass="13639">MHKDFPETTDSPNFPGPEGLDVEPYWAGRVMVLAVSGCVDMVTSGQLSDAIGVAAAQAPVGIIVDLSKTDFLASTGMSVLIQAHTEVTSTGQFGVVADGPATSRPMKLLGLDKVLGLYRTLGEALAEMNSE</sequence>
<gene>
    <name evidence="2" type="ORF">QXL92_31705</name>
</gene>
<feature type="domain" description="STAS" evidence="1">
    <location>
        <begin position="30"/>
        <end position="128"/>
    </location>
</feature>
<dbReference type="InterPro" id="IPR036513">
    <property type="entry name" value="STAS_dom_sf"/>
</dbReference>
<dbReference type="PROSITE" id="PS50801">
    <property type="entry name" value="STAS"/>
    <property type="match status" value="1"/>
</dbReference>
<dbReference type="InterPro" id="IPR002645">
    <property type="entry name" value="STAS_dom"/>
</dbReference>
<accession>A0AAJ1S838</accession>
<dbReference type="GO" id="GO:0043856">
    <property type="term" value="F:anti-sigma factor antagonist activity"/>
    <property type="evidence" value="ECO:0007669"/>
    <property type="project" value="TreeGrafter"/>
</dbReference>
<evidence type="ECO:0000313" key="2">
    <source>
        <dbReference type="EMBL" id="MDP7739301.1"/>
    </source>
</evidence>
<dbReference type="SUPFAM" id="SSF52091">
    <property type="entry name" value="SpoIIaa-like"/>
    <property type="match status" value="1"/>
</dbReference>